<name>A0A317W512_9EURO</name>
<dbReference type="STRING" id="1448321.A0A317W512"/>
<dbReference type="OrthoDB" id="2245989at2759"/>
<feature type="compositionally biased region" description="Polar residues" evidence="1">
    <location>
        <begin position="104"/>
        <end position="113"/>
    </location>
</feature>
<accession>A0A317W512</accession>
<dbReference type="Pfam" id="PF11905">
    <property type="entry name" value="DUF3425"/>
    <property type="match status" value="1"/>
</dbReference>
<feature type="region of interest" description="Disordered" evidence="1">
    <location>
        <begin position="1"/>
        <end position="129"/>
    </location>
</feature>
<evidence type="ECO:0008006" key="4">
    <source>
        <dbReference type="Google" id="ProtNLM"/>
    </source>
</evidence>
<dbReference type="VEuPathDB" id="FungiDB:BO70DRAFT_338393"/>
<organism evidence="2 3">
    <name type="scientific">Aspergillus heteromorphus CBS 117.55</name>
    <dbReference type="NCBI Taxonomy" id="1448321"/>
    <lineage>
        <taxon>Eukaryota</taxon>
        <taxon>Fungi</taxon>
        <taxon>Dikarya</taxon>
        <taxon>Ascomycota</taxon>
        <taxon>Pezizomycotina</taxon>
        <taxon>Eurotiomycetes</taxon>
        <taxon>Eurotiomycetidae</taxon>
        <taxon>Eurotiales</taxon>
        <taxon>Aspergillaceae</taxon>
        <taxon>Aspergillus</taxon>
        <taxon>Aspergillus subgen. Circumdati</taxon>
    </lineage>
</organism>
<comment type="caution">
    <text evidence="2">The sequence shown here is derived from an EMBL/GenBank/DDBJ whole genome shotgun (WGS) entry which is preliminary data.</text>
</comment>
<dbReference type="RefSeq" id="XP_025398440.1">
    <property type="nucleotide sequence ID" value="XM_025541197.1"/>
</dbReference>
<dbReference type="PANTHER" id="PTHR38116:SF8">
    <property type="entry name" value="BZIP DOMAIN-CONTAINING PROTEIN"/>
    <property type="match status" value="1"/>
</dbReference>
<dbReference type="AlphaFoldDB" id="A0A317W512"/>
<evidence type="ECO:0000256" key="1">
    <source>
        <dbReference type="SAM" id="MobiDB-lite"/>
    </source>
</evidence>
<sequence length="318" mass="36404">MGSELHVSPTPHLDAIKEEPTRSFSPPSSPLAVAATRQVEPEDEWAGLGDRQERRRRQNRLNQRAYRKRKQAERGVVARSKTGSRSNEQSSSSQSSPGDDSNSNANPSPTDQALCTRRPSSFDPSRRPQTVQALLERFSQVAMENYIRGSPASDHLLTLTKLNVFRAFVSNMSALGMGMDDDWCHDDDALSLFNTKPLGSIDESSMPLHLRPTKLQVKIPHHPWLDFFPLPRMRDNLVEVSDRFDDEELCMDIMGFWEHGTDSCSMLVWGEPTDPANWEVTEKFLRKWPWVIRGCPELLQSTNRWRQQRGEKMLIRYL</sequence>
<dbReference type="GeneID" id="37063434"/>
<proteinExistence type="predicted"/>
<gene>
    <name evidence="2" type="ORF">BO70DRAFT_338393</name>
</gene>
<dbReference type="PANTHER" id="PTHR38116">
    <property type="entry name" value="CHROMOSOME 7, WHOLE GENOME SHOTGUN SEQUENCE"/>
    <property type="match status" value="1"/>
</dbReference>
<keyword evidence="3" id="KW-1185">Reference proteome</keyword>
<dbReference type="InterPro" id="IPR021833">
    <property type="entry name" value="DUF3425"/>
</dbReference>
<feature type="compositionally biased region" description="Low complexity" evidence="1">
    <location>
        <begin position="83"/>
        <end position="103"/>
    </location>
</feature>
<evidence type="ECO:0000313" key="3">
    <source>
        <dbReference type="Proteomes" id="UP000247233"/>
    </source>
</evidence>
<dbReference type="EMBL" id="MSFL01000016">
    <property type="protein sequence ID" value="PWY79220.1"/>
    <property type="molecule type" value="Genomic_DNA"/>
</dbReference>
<reference evidence="2 3" key="1">
    <citation type="submission" date="2016-12" db="EMBL/GenBank/DDBJ databases">
        <title>The genomes of Aspergillus section Nigri reveals drivers in fungal speciation.</title>
        <authorList>
            <consortium name="DOE Joint Genome Institute"/>
            <person name="Vesth T.C."/>
            <person name="Nybo J."/>
            <person name="Theobald S."/>
            <person name="Brandl J."/>
            <person name="Frisvad J.C."/>
            <person name="Nielsen K.F."/>
            <person name="Lyhne E.K."/>
            <person name="Kogle M.E."/>
            <person name="Kuo A."/>
            <person name="Riley R."/>
            <person name="Clum A."/>
            <person name="Nolan M."/>
            <person name="Lipzen A."/>
            <person name="Salamov A."/>
            <person name="Henrissat B."/>
            <person name="Wiebenga A."/>
            <person name="De Vries R.P."/>
            <person name="Grigoriev I.V."/>
            <person name="Mortensen U.H."/>
            <person name="Andersen M.R."/>
            <person name="Baker S.E."/>
        </authorList>
    </citation>
    <scope>NUCLEOTIDE SEQUENCE [LARGE SCALE GENOMIC DNA]</scope>
    <source>
        <strain evidence="2 3">CBS 117.55</strain>
    </source>
</reference>
<evidence type="ECO:0000313" key="2">
    <source>
        <dbReference type="EMBL" id="PWY79220.1"/>
    </source>
</evidence>
<feature type="compositionally biased region" description="Basic residues" evidence="1">
    <location>
        <begin position="54"/>
        <end position="71"/>
    </location>
</feature>
<protein>
    <recommendedName>
        <fullName evidence="4">BZIP domain-containing protein</fullName>
    </recommendedName>
</protein>
<dbReference type="Proteomes" id="UP000247233">
    <property type="component" value="Unassembled WGS sequence"/>
</dbReference>